<gene>
    <name evidence="8 9" type="primary">LOC108560769</name>
</gene>
<evidence type="ECO:0000256" key="1">
    <source>
        <dbReference type="ARBA" id="ARBA00009500"/>
    </source>
</evidence>
<dbReference type="SUPFAM" id="SSF56574">
    <property type="entry name" value="Serpins"/>
    <property type="match status" value="1"/>
</dbReference>
<accession>A0ABM1MH93</accession>
<dbReference type="Proteomes" id="UP000695000">
    <property type="component" value="Unplaced"/>
</dbReference>
<evidence type="ECO:0000313" key="7">
    <source>
        <dbReference type="Proteomes" id="UP000695000"/>
    </source>
</evidence>
<proteinExistence type="inferred from homology"/>
<sequence>MRILKLLPLFGLILMTCPSHQLEFIPQHLKTKYGDALEAIFGMGVRLQALLQGPTTNSSDNFIVSPISAAMIIGQMMLGAEGEFLNHLHELISLPGKTPDQTYLLNTHKKDGQNVSHIVPYTKLHLQLGSLVRELKKSSFNRAHTLESSNALFVNRNVKLYPEFSHEIRLLYQTDLQRMNFEKSKEAMDTINKWASDHTNGLIKNILPTPPNKHTAAIFSNAVYFLAEWEQPFSDELNSRATFFVNHQTNVNVEFMSGFLEAVPYAESKTLNCKMLVLPYKNRELGMYFILPNPGHKNEYDIKKFAQEATAPLILEMVENLKNKDAVVKIPKISMTTSLSILEPLQKYASFKKANKEYQSANANQVNMIYDKIEAYENFKPKDVPEIVLTKAARFNRMTVSDILQQITFSINEKGTEAGVVTSSIMDYNGGSKSFLANKPFMFFIRHEATAATLFWGTISNPVS</sequence>
<name>A0ABM1MH93_NICVS</name>
<dbReference type="GeneID" id="108560769"/>
<reference evidence="8 9" key="1">
    <citation type="submission" date="2025-05" db="UniProtKB">
        <authorList>
            <consortium name="RefSeq"/>
        </authorList>
    </citation>
    <scope>IDENTIFICATION</scope>
    <source>
        <tissue evidence="8 9">Whole Larva</tissue>
    </source>
</reference>
<dbReference type="InterPro" id="IPR000215">
    <property type="entry name" value="Serpin_fam"/>
</dbReference>
<dbReference type="InterPro" id="IPR023795">
    <property type="entry name" value="Serpin_CS"/>
</dbReference>
<dbReference type="InterPro" id="IPR042185">
    <property type="entry name" value="Serpin_sf_2"/>
</dbReference>
<evidence type="ECO:0000313" key="8">
    <source>
        <dbReference type="RefSeq" id="XP_017773942.1"/>
    </source>
</evidence>
<dbReference type="PROSITE" id="PS00284">
    <property type="entry name" value="SERPIN"/>
    <property type="match status" value="1"/>
</dbReference>
<dbReference type="InterPro" id="IPR042178">
    <property type="entry name" value="Serpin_sf_1"/>
</dbReference>
<evidence type="ECO:0000256" key="2">
    <source>
        <dbReference type="ARBA" id="ARBA00022690"/>
    </source>
</evidence>
<evidence type="ECO:0000256" key="4">
    <source>
        <dbReference type="RuleBase" id="RU000411"/>
    </source>
</evidence>
<dbReference type="CDD" id="cd00172">
    <property type="entry name" value="serpin"/>
    <property type="match status" value="1"/>
</dbReference>
<dbReference type="Pfam" id="PF00079">
    <property type="entry name" value="Serpin"/>
    <property type="match status" value="1"/>
</dbReference>
<feature type="chain" id="PRO_5045022709" evidence="5">
    <location>
        <begin position="22"/>
        <end position="464"/>
    </location>
</feature>
<dbReference type="SMART" id="SM00093">
    <property type="entry name" value="SERPIN"/>
    <property type="match status" value="1"/>
</dbReference>
<keyword evidence="5" id="KW-0732">Signal</keyword>
<dbReference type="RefSeq" id="XP_017773942.1">
    <property type="nucleotide sequence ID" value="XM_017918453.1"/>
</dbReference>
<keyword evidence="3" id="KW-0722">Serine protease inhibitor</keyword>
<keyword evidence="7" id="KW-1185">Reference proteome</keyword>
<evidence type="ECO:0000256" key="5">
    <source>
        <dbReference type="SAM" id="SignalP"/>
    </source>
</evidence>
<dbReference type="InterPro" id="IPR036186">
    <property type="entry name" value="Serpin_sf"/>
</dbReference>
<dbReference type="RefSeq" id="XP_017773943.1">
    <property type="nucleotide sequence ID" value="XM_017918454.1"/>
</dbReference>
<dbReference type="Gene3D" id="2.30.39.10">
    <property type="entry name" value="Alpha-1-antitrypsin, domain 1"/>
    <property type="match status" value="1"/>
</dbReference>
<comment type="similarity">
    <text evidence="1 4">Belongs to the serpin family.</text>
</comment>
<evidence type="ECO:0000313" key="9">
    <source>
        <dbReference type="RefSeq" id="XP_017773943.1"/>
    </source>
</evidence>
<dbReference type="InterPro" id="IPR023796">
    <property type="entry name" value="Serpin_dom"/>
</dbReference>
<feature type="signal peptide" evidence="5">
    <location>
        <begin position="1"/>
        <end position="21"/>
    </location>
</feature>
<feature type="domain" description="Serpin" evidence="6">
    <location>
        <begin position="48"/>
        <end position="462"/>
    </location>
</feature>
<keyword evidence="2" id="KW-0646">Protease inhibitor</keyword>
<evidence type="ECO:0000259" key="6">
    <source>
        <dbReference type="SMART" id="SM00093"/>
    </source>
</evidence>
<dbReference type="PANTHER" id="PTHR11461:SF211">
    <property type="entry name" value="GH10112P-RELATED"/>
    <property type="match status" value="1"/>
</dbReference>
<organism evidence="7 9">
    <name type="scientific">Nicrophorus vespilloides</name>
    <name type="common">Boreal carrion beetle</name>
    <dbReference type="NCBI Taxonomy" id="110193"/>
    <lineage>
        <taxon>Eukaryota</taxon>
        <taxon>Metazoa</taxon>
        <taxon>Ecdysozoa</taxon>
        <taxon>Arthropoda</taxon>
        <taxon>Hexapoda</taxon>
        <taxon>Insecta</taxon>
        <taxon>Pterygota</taxon>
        <taxon>Neoptera</taxon>
        <taxon>Endopterygota</taxon>
        <taxon>Coleoptera</taxon>
        <taxon>Polyphaga</taxon>
        <taxon>Staphyliniformia</taxon>
        <taxon>Silphidae</taxon>
        <taxon>Nicrophorinae</taxon>
        <taxon>Nicrophorus</taxon>
    </lineage>
</organism>
<dbReference type="Gene3D" id="3.30.497.10">
    <property type="entry name" value="Antithrombin, subunit I, domain 2"/>
    <property type="match status" value="1"/>
</dbReference>
<dbReference type="PANTHER" id="PTHR11461">
    <property type="entry name" value="SERINE PROTEASE INHIBITOR, SERPIN"/>
    <property type="match status" value="1"/>
</dbReference>
<protein>
    <submittedName>
        <fullName evidence="8 9">Leukocyte elastase inhibitor-like</fullName>
    </submittedName>
</protein>
<evidence type="ECO:0000256" key="3">
    <source>
        <dbReference type="ARBA" id="ARBA00022900"/>
    </source>
</evidence>